<evidence type="ECO:0000256" key="2">
    <source>
        <dbReference type="SAM" id="SignalP"/>
    </source>
</evidence>
<dbReference type="PROSITE" id="PS51257">
    <property type="entry name" value="PROKAR_LIPOPROTEIN"/>
    <property type="match status" value="1"/>
</dbReference>
<evidence type="ECO:0008006" key="5">
    <source>
        <dbReference type="Google" id="ProtNLM"/>
    </source>
</evidence>
<feature type="signal peptide" evidence="2">
    <location>
        <begin position="1"/>
        <end position="25"/>
    </location>
</feature>
<keyword evidence="2" id="KW-0732">Signal</keyword>
<name>A0ABM7LMV5_9ACTN</name>
<protein>
    <recommendedName>
        <fullName evidence="5">Lipoprotein</fullName>
    </recommendedName>
</protein>
<accession>A0ABM7LMV5</accession>
<evidence type="ECO:0000256" key="1">
    <source>
        <dbReference type="SAM" id="MobiDB-lite"/>
    </source>
</evidence>
<feature type="chain" id="PRO_5045469535" description="Lipoprotein" evidence="2">
    <location>
        <begin position="26"/>
        <end position="220"/>
    </location>
</feature>
<dbReference type="Proteomes" id="UP000676967">
    <property type="component" value="Chromosome"/>
</dbReference>
<evidence type="ECO:0000313" key="3">
    <source>
        <dbReference type="EMBL" id="BCJ40543.1"/>
    </source>
</evidence>
<feature type="compositionally biased region" description="Low complexity" evidence="1">
    <location>
        <begin position="42"/>
        <end position="60"/>
    </location>
</feature>
<dbReference type="EMBL" id="AP023356">
    <property type="protein sequence ID" value="BCJ40543.1"/>
    <property type="molecule type" value="Genomic_DNA"/>
</dbReference>
<proteinExistence type="predicted"/>
<gene>
    <name evidence="3" type="ORF">Aiant_12000</name>
</gene>
<evidence type="ECO:0000313" key="4">
    <source>
        <dbReference type="Proteomes" id="UP000676967"/>
    </source>
</evidence>
<reference evidence="3 4" key="1">
    <citation type="submission" date="2020-08" db="EMBL/GenBank/DDBJ databases">
        <title>Whole genome shotgun sequence of Actinoplanes ianthinogenes NBRC 13996.</title>
        <authorList>
            <person name="Komaki H."/>
            <person name="Tamura T."/>
        </authorList>
    </citation>
    <scope>NUCLEOTIDE SEQUENCE [LARGE SCALE GENOMIC DNA]</scope>
    <source>
        <strain evidence="3 4">NBRC 13996</strain>
    </source>
</reference>
<organism evidence="3 4">
    <name type="scientific">Actinoplanes ianthinogenes</name>
    <dbReference type="NCBI Taxonomy" id="122358"/>
    <lineage>
        <taxon>Bacteria</taxon>
        <taxon>Bacillati</taxon>
        <taxon>Actinomycetota</taxon>
        <taxon>Actinomycetes</taxon>
        <taxon>Micromonosporales</taxon>
        <taxon>Micromonosporaceae</taxon>
        <taxon>Actinoplanes</taxon>
    </lineage>
</organism>
<sequence length="220" mass="22239">MRKKIVLFVGAAAIALLATGCSETAKPAATSAAPAPVPSSPAPVATTSAPAAEPTSGSGAEPVAAVPVKSAKPKSAGDAGDGGNWTAALAGCPFDGQEVQVQKLVMADVTGDGVDDALVARTCTTTTTHWPSTVEVFDGTTGAKPKRLGTLLAEANDEGPWYVSSSVSGSVVTVKAYGYSAHTPLACPDLRITYKYGFSAGTFTRTSHQATKAKDCLPIR</sequence>
<keyword evidence="4" id="KW-1185">Reference proteome</keyword>
<dbReference type="RefSeq" id="WP_189335875.1">
    <property type="nucleotide sequence ID" value="NZ_AP023356.1"/>
</dbReference>
<feature type="region of interest" description="Disordered" evidence="1">
    <location>
        <begin position="29"/>
        <end position="80"/>
    </location>
</feature>